<organism evidence="2 3">
    <name type="scientific">Streptomyces aureoversilis</name>
    <dbReference type="NCBI Taxonomy" id="67277"/>
    <lineage>
        <taxon>Bacteria</taxon>
        <taxon>Bacillati</taxon>
        <taxon>Actinomycetota</taxon>
        <taxon>Actinomycetes</taxon>
        <taxon>Kitasatosporales</taxon>
        <taxon>Streptomycetaceae</taxon>
        <taxon>Streptomyces</taxon>
    </lineage>
</organism>
<comment type="caution">
    <text evidence="2">The sequence shown here is derived from an EMBL/GenBank/DDBJ whole genome shotgun (WGS) entry which is preliminary data.</text>
</comment>
<evidence type="ECO:0000313" key="2">
    <source>
        <dbReference type="EMBL" id="MFC5148905.1"/>
    </source>
</evidence>
<keyword evidence="3" id="KW-1185">Reference proteome</keyword>
<evidence type="ECO:0000313" key="3">
    <source>
        <dbReference type="Proteomes" id="UP001596222"/>
    </source>
</evidence>
<dbReference type="Proteomes" id="UP001596222">
    <property type="component" value="Unassembled WGS sequence"/>
</dbReference>
<feature type="region of interest" description="Disordered" evidence="1">
    <location>
        <begin position="312"/>
        <end position="427"/>
    </location>
</feature>
<reference evidence="3" key="1">
    <citation type="journal article" date="2019" name="Int. J. Syst. Evol. Microbiol.">
        <title>The Global Catalogue of Microorganisms (GCM) 10K type strain sequencing project: providing services to taxonomists for standard genome sequencing and annotation.</title>
        <authorList>
            <consortium name="The Broad Institute Genomics Platform"/>
            <consortium name="The Broad Institute Genome Sequencing Center for Infectious Disease"/>
            <person name="Wu L."/>
            <person name="Ma J."/>
        </authorList>
    </citation>
    <scope>NUCLEOTIDE SEQUENCE [LARGE SCALE GENOMIC DNA]</scope>
    <source>
        <strain evidence="3">CGMCC 4.1641</strain>
    </source>
</reference>
<proteinExistence type="predicted"/>
<dbReference type="EMBL" id="JBHSKJ010000022">
    <property type="protein sequence ID" value="MFC5148905.1"/>
    <property type="molecule type" value="Genomic_DNA"/>
</dbReference>
<evidence type="ECO:0000256" key="1">
    <source>
        <dbReference type="SAM" id="MobiDB-lite"/>
    </source>
</evidence>
<dbReference type="RefSeq" id="WP_382049027.1">
    <property type="nucleotide sequence ID" value="NZ_JBHSKJ010000022.1"/>
</dbReference>
<sequence length="427" mass="46357">MDKARLFQSSTVGKKVFAHEIDDEPWWRSQKIALVCAFCMTRVVSQRTTVGRAPRGALFRLAKDRQHENTCPLNPTEVLQKIARGSQGTAVIEGDELHLVLPDDLGQIGATTPAIDTGSAAPGDRIGVNISTLGPLLPPLINSAVVIARFLQKHDYDADVVAQFKVRRPGETKAVGWGEFCHGPTPDDHARLYARVTRGPKPRHPVAVYGRVVAVENDRHERPVLRLADGHGFTVRIRSDHASLLTPLTAGAFVLAVGTWRTWTPSRGRPELQMFAEEHWQLAHWTYDAATGHSSRPACPPPLSLAQRTLRQARVTAATRKPAPERGAASSRRSQPSGPLAPLIPPPATAPPAPVEAPTTPAPLAPPSPPASVSPPEPVVQNGVPAEPALPERPPLPPLPLRPPAPPRPAAEPRRARRGWWPFGRRR</sequence>
<feature type="compositionally biased region" description="Pro residues" evidence="1">
    <location>
        <begin position="391"/>
        <end position="410"/>
    </location>
</feature>
<name>A0ABW0A8N7_9ACTN</name>
<feature type="compositionally biased region" description="Pro residues" evidence="1">
    <location>
        <begin position="342"/>
        <end position="378"/>
    </location>
</feature>
<gene>
    <name evidence="2" type="ORF">ACFPP6_30000</name>
</gene>
<protein>
    <submittedName>
        <fullName evidence="2">Uncharacterized protein</fullName>
    </submittedName>
</protein>
<accession>A0ABW0A8N7</accession>